<dbReference type="Gene3D" id="3.40.50.720">
    <property type="entry name" value="NAD(P)-binding Rossmann-like Domain"/>
    <property type="match status" value="1"/>
</dbReference>
<reference evidence="2" key="1">
    <citation type="journal article" date="2020" name="Stud. Mycol.">
        <title>101 Dothideomycetes genomes: a test case for predicting lifestyles and emergence of pathogens.</title>
        <authorList>
            <person name="Haridas S."/>
            <person name="Albert R."/>
            <person name="Binder M."/>
            <person name="Bloem J."/>
            <person name="Labutti K."/>
            <person name="Salamov A."/>
            <person name="Andreopoulos B."/>
            <person name="Baker S."/>
            <person name="Barry K."/>
            <person name="Bills G."/>
            <person name="Bluhm B."/>
            <person name="Cannon C."/>
            <person name="Castanera R."/>
            <person name="Culley D."/>
            <person name="Daum C."/>
            <person name="Ezra D."/>
            <person name="Gonzalez J."/>
            <person name="Henrissat B."/>
            <person name="Kuo A."/>
            <person name="Liang C."/>
            <person name="Lipzen A."/>
            <person name="Lutzoni F."/>
            <person name="Magnuson J."/>
            <person name="Mondo S."/>
            <person name="Nolan M."/>
            <person name="Ohm R."/>
            <person name="Pangilinan J."/>
            <person name="Park H.-J."/>
            <person name="Ramirez L."/>
            <person name="Alfaro M."/>
            <person name="Sun H."/>
            <person name="Tritt A."/>
            <person name="Yoshinaga Y."/>
            <person name="Zwiers L.-H."/>
            <person name="Turgeon B."/>
            <person name="Goodwin S."/>
            <person name="Spatafora J."/>
            <person name="Crous P."/>
            <person name="Grigoriev I."/>
        </authorList>
    </citation>
    <scope>NUCLEOTIDE SEQUENCE</scope>
    <source>
        <strain evidence="2">CBS 122368</strain>
    </source>
</reference>
<dbReference type="PANTHER" id="PTHR11695">
    <property type="entry name" value="ALCOHOL DEHYDROGENASE RELATED"/>
    <property type="match status" value="1"/>
</dbReference>
<dbReference type="InterPro" id="IPR036291">
    <property type="entry name" value="NAD(P)-bd_dom_sf"/>
</dbReference>
<dbReference type="OrthoDB" id="201656at2759"/>
<dbReference type="AlphaFoldDB" id="A0A6A6HW08"/>
<organism evidence="2 3">
    <name type="scientific">Trematosphaeria pertusa</name>
    <dbReference type="NCBI Taxonomy" id="390896"/>
    <lineage>
        <taxon>Eukaryota</taxon>
        <taxon>Fungi</taxon>
        <taxon>Dikarya</taxon>
        <taxon>Ascomycota</taxon>
        <taxon>Pezizomycotina</taxon>
        <taxon>Dothideomycetes</taxon>
        <taxon>Pleosporomycetidae</taxon>
        <taxon>Pleosporales</taxon>
        <taxon>Massarineae</taxon>
        <taxon>Trematosphaeriaceae</taxon>
        <taxon>Trematosphaeria</taxon>
    </lineage>
</organism>
<dbReference type="EMBL" id="ML987210">
    <property type="protein sequence ID" value="KAF2241743.1"/>
    <property type="molecule type" value="Genomic_DNA"/>
</dbReference>
<dbReference type="CDD" id="cd08267">
    <property type="entry name" value="MDR1"/>
    <property type="match status" value="1"/>
</dbReference>
<evidence type="ECO:0000259" key="1">
    <source>
        <dbReference type="SMART" id="SM00829"/>
    </source>
</evidence>
<evidence type="ECO:0000313" key="2">
    <source>
        <dbReference type="EMBL" id="KAF2241743.1"/>
    </source>
</evidence>
<dbReference type="Gene3D" id="3.90.180.10">
    <property type="entry name" value="Medium-chain alcohol dehydrogenases, catalytic domain"/>
    <property type="match status" value="1"/>
</dbReference>
<dbReference type="Pfam" id="PF00107">
    <property type="entry name" value="ADH_zinc_N"/>
    <property type="match status" value="1"/>
</dbReference>
<gene>
    <name evidence="2" type="ORF">BU26DRAFT_169679</name>
</gene>
<protein>
    <submittedName>
        <fullName evidence="2">NAD(P)-binding protein</fullName>
    </submittedName>
</protein>
<sequence length="337" mass="36495">MSADIPPTMKAWTYSRAGPHRQVLSLNTIPSLKPPTGDQVLVKVAYSGLNYGDLKSMKMIPSIFRAKNSVPAMDWSGTILAVGPSAPPSLVVGMKVFGVLAMEAIFTGQGTLREYMCISTKKHMVAPVPDNCTMEEAGCIAIAATMAHLICKHAGIKEDCGLRILVNGASGGCGSGFIQAAVAMGAKEVIAICSAPNFELVQSLGATRAIDYRDKKPLHGYLAKEFGDRKIDVVVDTMGAQDLYTNSPKYLKEDGVFVNIGDYTSGTLLTAFYWLLNLFWPRWLGGTPRKFVMFGPDFGPDTVQWVQRMVGGGKMKAVIDRSVGFDQVLEVSTRREL</sequence>
<dbReference type="InterPro" id="IPR020843">
    <property type="entry name" value="ER"/>
</dbReference>
<dbReference type="InterPro" id="IPR013154">
    <property type="entry name" value="ADH-like_N"/>
</dbReference>
<dbReference type="InterPro" id="IPR050700">
    <property type="entry name" value="YIM1/Zinc_Alcohol_DH_Fams"/>
</dbReference>
<accession>A0A6A6HW08</accession>
<dbReference type="GO" id="GO:0016491">
    <property type="term" value="F:oxidoreductase activity"/>
    <property type="evidence" value="ECO:0007669"/>
    <property type="project" value="InterPro"/>
</dbReference>
<dbReference type="PANTHER" id="PTHR11695:SF294">
    <property type="entry name" value="RETICULON-4-INTERACTING PROTEIN 1, MITOCHONDRIAL"/>
    <property type="match status" value="1"/>
</dbReference>
<dbReference type="InterPro" id="IPR013149">
    <property type="entry name" value="ADH-like_C"/>
</dbReference>
<dbReference type="GO" id="GO:0005739">
    <property type="term" value="C:mitochondrion"/>
    <property type="evidence" value="ECO:0007669"/>
    <property type="project" value="TreeGrafter"/>
</dbReference>
<dbReference type="GeneID" id="54573582"/>
<dbReference type="InterPro" id="IPR011032">
    <property type="entry name" value="GroES-like_sf"/>
</dbReference>
<dbReference type="RefSeq" id="XP_033676747.1">
    <property type="nucleotide sequence ID" value="XM_033820252.1"/>
</dbReference>
<dbReference type="SUPFAM" id="SSF51735">
    <property type="entry name" value="NAD(P)-binding Rossmann-fold domains"/>
    <property type="match status" value="1"/>
</dbReference>
<dbReference type="Proteomes" id="UP000800094">
    <property type="component" value="Unassembled WGS sequence"/>
</dbReference>
<dbReference type="SUPFAM" id="SSF50129">
    <property type="entry name" value="GroES-like"/>
    <property type="match status" value="1"/>
</dbReference>
<feature type="domain" description="Enoyl reductase (ER)" evidence="1">
    <location>
        <begin position="27"/>
        <end position="337"/>
    </location>
</feature>
<proteinExistence type="predicted"/>
<keyword evidence="3" id="KW-1185">Reference proteome</keyword>
<dbReference type="SMART" id="SM00829">
    <property type="entry name" value="PKS_ER"/>
    <property type="match status" value="1"/>
</dbReference>
<evidence type="ECO:0000313" key="3">
    <source>
        <dbReference type="Proteomes" id="UP000800094"/>
    </source>
</evidence>
<dbReference type="Pfam" id="PF08240">
    <property type="entry name" value="ADH_N"/>
    <property type="match status" value="1"/>
</dbReference>
<name>A0A6A6HW08_9PLEO</name>